<evidence type="ECO:0000313" key="1">
    <source>
        <dbReference type="EMBL" id="GHF22268.1"/>
    </source>
</evidence>
<dbReference type="Proteomes" id="UP000630923">
    <property type="component" value="Unassembled WGS sequence"/>
</dbReference>
<dbReference type="AlphaFoldDB" id="A0A919AS99"/>
<comment type="caution">
    <text evidence="1">The sequence shown here is derived from an EMBL/GenBank/DDBJ whole genome shotgun (WGS) entry which is preliminary data.</text>
</comment>
<gene>
    <name evidence="1" type="ORF">GCM10017044_15490</name>
</gene>
<accession>A0A919AS99</accession>
<dbReference type="EMBL" id="BNCI01000002">
    <property type="protein sequence ID" value="GHF22268.1"/>
    <property type="molecule type" value="Genomic_DNA"/>
</dbReference>
<sequence length="151" mass="17057">MPIYVNQTEIDDNAVFTEMQYHSAENMEEARNAAAQALVVRELMQQEARRLGLLKGERVEEEHIDAALMQLVEEAVAVPEATTDVCRSYYDSNVDRFRTTDADGQVMPFGAVEDKIRDYLHTRSVREGIRSYILNLAENAKITGFDLAASL</sequence>
<dbReference type="SUPFAM" id="SSF109998">
    <property type="entry name" value="Triger factor/SurA peptide-binding domain-like"/>
    <property type="match status" value="1"/>
</dbReference>
<protein>
    <recommendedName>
        <fullName evidence="3">Peptidylprolyl isomerase</fullName>
    </recommendedName>
</protein>
<evidence type="ECO:0000313" key="2">
    <source>
        <dbReference type="Proteomes" id="UP000630923"/>
    </source>
</evidence>
<dbReference type="InterPro" id="IPR027304">
    <property type="entry name" value="Trigger_fact/SurA_dom_sf"/>
</dbReference>
<proteinExistence type="predicted"/>
<reference evidence="1" key="2">
    <citation type="submission" date="2020-09" db="EMBL/GenBank/DDBJ databases">
        <authorList>
            <person name="Sun Q."/>
            <person name="Kim S."/>
        </authorList>
    </citation>
    <scope>NUCLEOTIDE SEQUENCE</scope>
    <source>
        <strain evidence="1">KCTC 42590</strain>
    </source>
</reference>
<organism evidence="1 2">
    <name type="scientific">Kordiimonas sediminis</name>
    <dbReference type="NCBI Taxonomy" id="1735581"/>
    <lineage>
        <taxon>Bacteria</taxon>
        <taxon>Pseudomonadati</taxon>
        <taxon>Pseudomonadota</taxon>
        <taxon>Alphaproteobacteria</taxon>
        <taxon>Kordiimonadales</taxon>
        <taxon>Kordiimonadaceae</taxon>
        <taxon>Kordiimonas</taxon>
    </lineage>
</organism>
<keyword evidence="2" id="KW-1185">Reference proteome</keyword>
<dbReference type="RefSeq" id="WP_191251677.1">
    <property type="nucleotide sequence ID" value="NZ_BNCI01000002.1"/>
</dbReference>
<reference evidence="1" key="1">
    <citation type="journal article" date="2014" name="Int. J. Syst. Evol. Microbiol.">
        <title>Complete genome sequence of Corynebacterium casei LMG S-19264T (=DSM 44701T), isolated from a smear-ripened cheese.</title>
        <authorList>
            <consortium name="US DOE Joint Genome Institute (JGI-PGF)"/>
            <person name="Walter F."/>
            <person name="Albersmeier A."/>
            <person name="Kalinowski J."/>
            <person name="Ruckert C."/>
        </authorList>
    </citation>
    <scope>NUCLEOTIDE SEQUENCE</scope>
    <source>
        <strain evidence="1">KCTC 42590</strain>
    </source>
</reference>
<name>A0A919AS99_9PROT</name>
<evidence type="ECO:0008006" key="3">
    <source>
        <dbReference type="Google" id="ProtNLM"/>
    </source>
</evidence>